<reference evidence="1 2" key="1">
    <citation type="submission" date="2018-11" db="EMBL/GenBank/DDBJ databases">
        <authorList>
            <person name="Criscuolo A."/>
        </authorList>
    </citation>
    <scope>NUCLEOTIDE SEQUENCE [LARGE SCALE GENOMIC DNA]</scope>
    <source>
        <strain evidence="1">ACIP111625</strain>
    </source>
</reference>
<protein>
    <submittedName>
        <fullName evidence="1">Uncharacterized protein</fullName>
    </submittedName>
</protein>
<dbReference type="RefSeq" id="WP_124088057.1">
    <property type="nucleotide sequence ID" value="NZ_UXAW01000091.1"/>
</dbReference>
<keyword evidence="2" id="KW-1185">Reference proteome</keyword>
<gene>
    <name evidence="1" type="ORF">XINFAN_03350</name>
</gene>
<evidence type="ECO:0000313" key="2">
    <source>
        <dbReference type="Proteomes" id="UP000277498"/>
    </source>
</evidence>
<accession>A0A3P5XC95</accession>
<dbReference type="AlphaFoldDB" id="A0A3P5XC95"/>
<dbReference type="EMBL" id="UXAW01000091">
    <property type="protein sequence ID" value="VDC32268.1"/>
    <property type="molecule type" value="Genomic_DNA"/>
</dbReference>
<proteinExistence type="predicted"/>
<name>A0A3P5XC95_9RHOB</name>
<sequence length="91" mass="9385">MQRTDPATRFLAAVGHAAAAQLGQDHPLAMAAREAAKTGAPGQGARVHELLAGLDDAARDRILAAAHREMREDIAAVWGLLPGAAQSGGMH</sequence>
<organism evidence="1 2">
    <name type="scientific">Pseudogemmobacter humi</name>
    <dbReference type="NCBI Taxonomy" id="2483812"/>
    <lineage>
        <taxon>Bacteria</taxon>
        <taxon>Pseudomonadati</taxon>
        <taxon>Pseudomonadota</taxon>
        <taxon>Alphaproteobacteria</taxon>
        <taxon>Rhodobacterales</taxon>
        <taxon>Paracoccaceae</taxon>
        <taxon>Pseudogemmobacter</taxon>
    </lineage>
</organism>
<evidence type="ECO:0000313" key="1">
    <source>
        <dbReference type="EMBL" id="VDC32268.1"/>
    </source>
</evidence>
<dbReference type="Proteomes" id="UP000277498">
    <property type="component" value="Unassembled WGS sequence"/>
</dbReference>